<evidence type="ECO:0000313" key="3">
    <source>
        <dbReference type="Proteomes" id="UP001165065"/>
    </source>
</evidence>
<dbReference type="OrthoDB" id="422106at2759"/>
<dbReference type="Gene3D" id="3.30.70.330">
    <property type="match status" value="1"/>
</dbReference>
<dbReference type="Proteomes" id="UP001165065">
    <property type="component" value="Unassembled WGS sequence"/>
</dbReference>
<organism evidence="2 3">
    <name type="scientific">Triparma columacea</name>
    <dbReference type="NCBI Taxonomy" id="722753"/>
    <lineage>
        <taxon>Eukaryota</taxon>
        <taxon>Sar</taxon>
        <taxon>Stramenopiles</taxon>
        <taxon>Ochrophyta</taxon>
        <taxon>Bolidophyceae</taxon>
        <taxon>Parmales</taxon>
        <taxon>Triparmaceae</taxon>
        <taxon>Triparma</taxon>
    </lineage>
</organism>
<dbReference type="GO" id="GO:0000340">
    <property type="term" value="F:RNA 7-methylguanosine cap binding"/>
    <property type="evidence" value="ECO:0007669"/>
    <property type="project" value="InterPro"/>
</dbReference>
<dbReference type="InterPro" id="IPR019416">
    <property type="entry name" value="NCBP3"/>
</dbReference>
<feature type="compositionally biased region" description="Basic and acidic residues" evidence="1">
    <location>
        <begin position="620"/>
        <end position="636"/>
    </location>
</feature>
<feature type="region of interest" description="Disordered" evidence="1">
    <location>
        <begin position="320"/>
        <end position="408"/>
    </location>
</feature>
<name>A0A9W7G5Z7_9STRA</name>
<feature type="compositionally biased region" description="Acidic residues" evidence="1">
    <location>
        <begin position="510"/>
        <end position="523"/>
    </location>
</feature>
<gene>
    <name evidence="2" type="ORF">TrCOL_g5362</name>
</gene>
<feature type="region of interest" description="Disordered" evidence="1">
    <location>
        <begin position="612"/>
        <end position="732"/>
    </location>
</feature>
<sequence length="732" mass="82733">MSGAKATNTVQETGFKTVGDYTTTEKDGQVIALTPIDRLAAWDQEMGFWDDQSFNESFKLPPVNMDVDDDTIVNSLLFTFQAQAPGFLEVVLSPKSDFVLESSYQLTFGGGSNMKCVCKRRIGDGTETAFCADFPARACDPDSWINYWVAVKEGKVWIGINDNGEDEAIDYSQGLDGTCTPFIGRNTLMEVDDTIYDALRPSQNRARYVGIGNFAGLGFKNTNTNRNVKVRNLCLRHMRSTDEISPTRDISRGVFIVKPKVEGKAHTFGYDVTKALMKEWGEECERQRKRAEKFGNDYTTPNLESFMKWSEAKRLRSNPAQGFITGIDTESKEEDEKRKKRQERFERDAKRERNRKRGRDADADEDEGEEGEEMKDVEKKDEATQKQTKNREPLNPQQAYTNEKWLSKYRVDPKMGDEDGMDEGESNERKVPEKIHLFCIDIAAFKQIRTNDILNHFRDYGPSYVEWLGETSVNVMFEDRFSAGRALRALGQDIPEKEVKENGGVNMEDAPIEEGGKEEEEKAEEVGGNMAEEEGEEKEEDKAEEVKSAGECKNLGALGWKFCKSAIVKDRDDRFGRRGTRTRFLLRTATTQDTLEALEDVVKLKMPKGWSTKKVISGKSMREERERREERGDGGGKRRRREGGGGGRRGGNHYEREDNLDYSYKGRDVEESLGMELKSSRGSSGFTIEDIMKERAAKQGGSGEAEKETTQAMEEEGGGGREGRWADADDSD</sequence>
<dbReference type="PANTHER" id="PTHR16291:SF0">
    <property type="entry name" value="NUCLEAR CAP-BINDING PROTEIN SUBUNIT 3"/>
    <property type="match status" value="1"/>
</dbReference>
<dbReference type="InterPro" id="IPR012677">
    <property type="entry name" value="Nucleotide-bd_a/b_plait_sf"/>
</dbReference>
<reference evidence="3" key="1">
    <citation type="journal article" date="2023" name="Commun. Biol.">
        <title>Genome analysis of Parmales, the sister group of diatoms, reveals the evolutionary specialization of diatoms from phago-mixotrophs to photoautotrophs.</title>
        <authorList>
            <person name="Ban H."/>
            <person name="Sato S."/>
            <person name="Yoshikawa S."/>
            <person name="Yamada K."/>
            <person name="Nakamura Y."/>
            <person name="Ichinomiya M."/>
            <person name="Sato N."/>
            <person name="Blanc-Mathieu R."/>
            <person name="Endo H."/>
            <person name="Kuwata A."/>
            <person name="Ogata H."/>
        </authorList>
    </citation>
    <scope>NUCLEOTIDE SEQUENCE [LARGE SCALE GENOMIC DNA]</scope>
</reference>
<dbReference type="EMBL" id="BRYA01000031">
    <property type="protein sequence ID" value="GMI33406.1"/>
    <property type="molecule type" value="Genomic_DNA"/>
</dbReference>
<feature type="compositionally biased region" description="Acidic residues" evidence="1">
    <location>
        <begin position="362"/>
        <end position="373"/>
    </location>
</feature>
<evidence type="ECO:0000313" key="2">
    <source>
        <dbReference type="EMBL" id="GMI33406.1"/>
    </source>
</evidence>
<dbReference type="GO" id="GO:0005634">
    <property type="term" value="C:nucleus"/>
    <property type="evidence" value="ECO:0007669"/>
    <property type="project" value="TreeGrafter"/>
</dbReference>
<evidence type="ECO:0000256" key="1">
    <source>
        <dbReference type="SAM" id="MobiDB-lite"/>
    </source>
</evidence>
<feature type="region of interest" description="Disordered" evidence="1">
    <location>
        <begin position="506"/>
        <end position="541"/>
    </location>
</feature>
<dbReference type="GO" id="GO:0003729">
    <property type="term" value="F:mRNA binding"/>
    <property type="evidence" value="ECO:0007669"/>
    <property type="project" value="InterPro"/>
</dbReference>
<dbReference type="AlphaFoldDB" id="A0A9W7G5Z7"/>
<protein>
    <submittedName>
        <fullName evidence="2">Uncharacterized protein</fullName>
    </submittedName>
</protein>
<accession>A0A9W7G5Z7</accession>
<comment type="caution">
    <text evidence="2">The sequence shown here is derived from an EMBL/GenBank/DDBJ whole genome shotgun (WGS) entry which is preliminary data.</text>
</comment>
<keyword evidence="3" id="KW-1185">Reference proteome</keyword>
<dbReference type="PANTHER" id="PTHR16291">
    <property type="entry name" value="NUCLEAR CAP-BINDING PROTEIN SUBUNIT 3"/>
    <property type="match status" value="1"/>
</dbReference>
<proteinExistence type="predicted"/>
<feature type="compositionally biased region" description="Basic and acidic residues" evidence="1">
    <location>
        <begin position="374"/>
        <end position="392"/>
    </location>
</feature>
<feature type="compositionally biased region" description="Basic and acidic residues" evidence="1">
    <location>
        <begin position="718"/>
        <end position="732"/>
    </location>
</feature>
<feature type="compositionally biased region" description="Basic and acidic residues" evidence="1">
    <location>
        <begin position="652"/>
        <end position="670"/>
    </location>
</feature>